<evidence type="ECO:0000256" key="13">
    <source>
        <dbReference type="ARBA" id="ARBA00048798"/>
    </source>
</evidence>
<evidence type="ECO:0000256" key="17">
    <source>
        <dbReference type="RuleBase" id="RU004516"/>
    </source>
</evidence>
<feature type="modified residue" description="N6-(pyridoxal phosphate)lysine" evidence="15">
    <location>
        <position position="210"/>
    </location>
</feature>
<dbReference type="SUPFAM" id="SSF56752">
    <property type="entry name" value="D-aminoacid aminotransferase-like PLP-dependent enzymes"/>
    <property type="match status" value="1"/>
</dbReference>
<evidence type="ECO:0000256" key="12">
    <source>
        <dbReference type="ARBA" id="ARBA00048212"/>
    </source>
</evidence>
<dbReference type="EMBL" id="JACHIH010000049">
    <property type="protein sequence ID" value="MBB5049855.1"/>
    <property type="molecule type" value="Genomic_DNA"/>
</dbReference>
<keyword evidence="8 18" id="KW-0028">Amino-acid biosynthesis</keyword>
<dbReference type="PANTHER" id="PTHR11825">
    <property type="entry name" value="SUBGROUP IIII AMINOTRANSFERASE"/>
    <property type="match status" value="1"/>
</dbReference>
<comment type="pathway">
    <text evidence="5 19">Amino-acid biosynthesis; L-leucine biosynthesis; L-leucine from 3-methyl-2-oxobutanoate: step 4/4.</text>
</comment>
<evidence type="ECO:0000313" key="21">
    <source>
        <dbReference type="Proteomes" id="UP000542353"/>
    </source>
</evidence>
<dbReference type="PROSITE" id="PS00770">
    <property type="entry name" value="AA_TRANSFER_CLASS_4"/>
    <property type="match status" value="1"/>
</dbReference>
<gene>
    <name evidence="20" type="ORF">HNR60_004639</name>
</gene>
<evidence type="ECO:0000256" key="9">
    <source>
        <dbReference type="ARBA" id="ARBA00022679"/>
    </source>
</evidence>
<evidence type="ECO:0000313" key="20">
    <source>
        <dbReference type="EMBL" id="MBB5049855.1"/>
    </source>
</evidence>
<dbReference type="NCBIfam" id="NF009897">
    <property type="entry name" value="PRK13357.1"/>
    <property type="match status" value="1"/>
</dbReference>
<evidence type="ECO:0000256" key="3">
    <source>
        <dbReference type="ARBA" id="ARBA00004824"/>
    </source>
</evidence>
<evidence type="ECO:0000256" key="5">
    <source>
        <dbReference type="ARBA" id="ARBA00005072"/>
    </source>
</evidence>
<proteinExistence type="inferred from homology"/>
<evidence type="ECO:0000256" key="10">
    <source>
        <dbReference type="ARBA" id="ARBA00022898"/>
    </source>
</evidence>
<dbReference type="GO" id="GO:0009099">
    <property type="term" value="P:L-valine biosynthetic process"/>
    <property type="evidence" value="ECO:0007669"/>
    <property type="project" value="UniProtKB-UniPathway"/>
</dbReference>
<dbReference type="RefSeq" id="WP_184262551.1">
    <property type="nucleotide sequence ID" value="NZ_JACHIH010000049.1"/>
</dbReference>
<comment type="catalytic activity">
    <reaction evidence="14 18">
        <text>L-leucine + 2-oxoglutarate = 4-methyl-2-oxopentanoate + L-glutamate</text>
        <dbReference type="Rhea" id="RHEA:18321"/>
        <dbReference type="ChEBI" id="CHEBI:16810"/>
        <dbReference type="ChEBI" id="CHEBI:17865"/>
        <dbReference type="ChEBI" id="CHEBI:29985"/>
        <dbReference type="ChEBI" id="CHEBI:57427"/>
        <dbReference type="EC" id="2.6.1.42"/>
    </reaction>
</comment>
<comment type="similarity">
    <text evidence="6 16">Belongs to the class-IV pyridoxal-phosphate-dependent aminotransferase family.</text>
</comment>
<keyword evidence="7 18" id="KW-0032">Aminotransferase</keyword>
<dbReference type="GO" id="GO:0009097">
    <property type="term" value="P:isoleucine biosynthetic process"/>
    <property type="evidence" value="ECO:0007669"/>
    <property type="project" value="UniProtKB-UniPathway"/>
</dbReference>
<evidence type="ECO:0000256" key="8">
    <source>
        <dbReference type="ARBA" id="ARBA00022605"/>
    </source>
</evidence>
<keyword evidence="11 18" id="KW-0100">Branched-chain amino acid biosynthesis</keyword>
<comment type="catalytic activity">
    <reaction evidence="12 18">
        <text>L-valine + 2-oxoglutarate = 3-methyl-2-oxobutanoate + L-glutamate</text>
        <dbReference type="Rhea" id="RHEA:24813"/>
        <dbReference type="ChEBI" id="CHEBI:11851"/>
        <dbReference type="ChEBI" id="CHEBI:16810"/>
        <dbReference type="ChEBI" id="CHEBI:29985"/>
        <dbReference type="ChEBI" id="CHEBI:57762"/>
        <dbReference type="EC" id="2.6.1.42"/>
    </reaction>
</comment>
<dbReference type="Gene3D" id="3.20.10.10">
    <property type="entry name" value="D-amino Acid Aminotransferase, subunit A, domain 2"/>
    <property type="match status" value="1"/>
</dbReference>
<dbReference type="InterPro" id="IPR043131">
    <property type="entry name" value="BCAT-like_N"/>
</dbReference>
<name>A0A7W7Z899_9BRAD</name>
<organism evidence="20 21">
    <name type="scientific">Rhodopseudomonas rhenobacensis</name>
    <dbReference type="NCBI Taxonomy" id="87461"/>
    <lineage>
        <taxon>Bacteria</taxon>
        <taxon>Pseudomonadati</taxon>
        <taxon>Pseudomonadota</taxon>
        <taxon>Alphaproteobacteria</taxon>
        <taxon>Hyphomicrobiales</taxon>
        <taxon>Nitrobacteraceae</taxon>
        <taxon>Rhodopseudomonas</taxon>
    </lineage>
</organism>
<keyword evidence="10 17" id="KW-0663">Pyridoxal phosphate</keyword>
<dbReference type="InterPro" id="IPR005786">
    <property type="entry name" value="B_amino_transII"/>
</dbReference>
<evidence type="ECO:0000256" key="1">
    <source>
        <dbReference type="ARBA" id="ARBA00001933"/>
    </source>
</evidence>
<evidence type="ECO:0000256" key="4">
    <source>
        <dbReference type="ARBA" id="ARBA00004931"/>
    </source>
</evidence>
<dbReference type="Gene3D" id="3.30.470.10">
    <property type="match status" value="1"/>
</dbReference>
<dbReference type="UniPathway" id="UPA00047">
    <property type="reaction ID" value="UER00058"/>
</dbReference>
<comment type="catalytic activity">
    <reaction evidence="13 18">
        <text>L-isoleucine + 2-oxoglutarate = (S)-3-methyl-2-oxopentanoate + L-glutamate</text>
        <dbReference type="Rhea" id="RHEA:24801"/>
        <dbReference type="ChEBI" id="CHEBI:16810"/>
        <dbReference type="ChEBI" id="CHEBI:29985"/>
        <dbReference type="ChEBI" id="CHEBI:35146"/>
        <dbReference type="ChEBI" id="CHEBI:58045"/>
        <dbReference type="EC" id="2.6.1.42"/>
    </reaction>
</comment>
<evidence type="ECO:0000256" key="16">
    <source>
        <dbReference type="RuleBase" id="RU004106"/>
    </source>
</evidence>
<dbReference type="InterPro" id="IPR043132">
    <property type="entry name" value="BCAT-like_C"/>
</dbReference>
<dbReference type="UniPathway" id="UPA00049">
    <property type="reaction ID" value="UER00062"/>
</dbReference>
<evidence type="ECO:0000256" key="18">
    <source>
        <dbReference type="RuleBase" id="RU004517"/>
    </source>
</evidence>
<evidence type="ECO:0000256" key="14">
    <source>
        <dbReference type="ARBA" id="ARBA00049229"/>
    </source>
</evidence>
<comment type="cofactor">
    <cofactor evidence="1 17">
        <name>pyridoxal 5'-phosphate</name>
        <dbReference type="ChEBI" id="CHEBI:597326"/>
    </cofactor>
</comment>
<comment type="caution">
    <text evidence="20">The sequence shown here is derived from an EMBL/GenBank/DDBJ whole genome shotgun (WGS) entry which is preliminary data.</text>
</comment>
<dbReference type="InterPro" id="IPR036038">
    <property type="entry name" value="Aminotransferase-like"/>
</dbReference>
<evidence type="ECO:0000256" key="7">
    <source>
        <dbReference type="ARBA" id="ARBA00022576"/>
    </source>
</evidence>
<dbReference type="AlphaFoldDB" id="A0A7W7Z899"/>
<evidence type="ECO:0000256" key="15">
    <source>
        <dbReference type="PIRSR" id="PIRSR006468-1"/>
    </source>
</evidence>
<dbReference type="NCBIfam" id="TIGR01123">
    <property type="entry name" value="ilvE_II"/>
    <property type="match status" value="1"/>
</dbReference>
<dbReference type="PANTHER" id="PTHR11825:SF44">
    <property type="entry name" value="BRANCHED-CHAIN-AMINO-ACID AMINOTRANSFERASE"/>
    <property type="match status" value="1"/>
</dbReference>
<dbReference type="EC" id="2.6.1.42" evidence="18"/>
<comment type="pathway">
    <text evidence="4 19">Amino-acid biosynthesis; L-valine biosynthesis; L-valine from pyruvate: step 4/4.</text>
</comment>
<evidence type="ECO:0000256" key="19">
    <source>
        <dbReference type="RuleBase" id="RU004519"/>
    </source>
</evidence>
<dbReference type="CDD" id="cd01557">
    <property type="entry name" value="BCAT_beta_family"/>
    <property type="match status" value="1"/>
</dbReference>
<reference evidence="20 21" key="1">
    <citation type="submission" date="2020-08" db="EMBL/GenBank/DDBJ databases">
        <title>Genomic Encyclopedia of Type Strains, Phase IV (KMG-IV): sequencing the most valuable type-strain genomes for metagenomic binning, comparative biology and taxonomic classification.</title>
        <authorList>
            <person name="Goeker M."/>
        </authorList>
    </citation>
    <scope>NUCLEOTIDE SEQUENCE [LARGE SCALE GENOMIC DNA]</scope>
    <source>
        <strain evidence="20 21">DSM 12706</strain>
    </source>
</reference>
<evidence type="ECO:0000256" key="2">
    <source>
        <dbReference type="ARBA" id="ARBA00003109"/>
    </source>
</evidence>
<dbReference type="InterPro" id="IPR033939">
    <property type="entry name" value="BCAT_family"/>
</dbReference>
<dbReference type="GO" id="GO:0009098">
    <property type="term" value="P:L-leucine biosynthetic process"/>
    <property type="evidence" value="ECO:0007669"/>
    <property type="project" value="UniProtKB-UniPathway"/>
</dbReference>
<dbReference type="UniPathway" id="UPA00048">
    <property type="reaction ID" value="UER00073"/>
</dbReference>
<accession>A0A7W7Z899</accession>
<dbReference type="GO" id="GO:0004084">
    <property type="term" value="F:branched-chain-amino-acid transaminase activity"/>
    <property type="evidence" value="ECO:0007669"/>
    <property type="project" value="UniProtKB-EC"/>
</dbReference>
<sequence>MGVSFDKVDGSIWLKFDIAPTANPVSATDRAAKLENLGFGRVFTEHMAIVHYNQAQGWHGAKVESRANFPLDPATAVLHYAQEIFEGLKAYKRDDGGINLFRPDANARRFKNSADRMAMAPIPEAVFIEAVEQVVRIDRDWIPGGEGSLYLRPFMIASEIFLGVKPSAEYIFAVIASPVGSYFKRGPAPVSIWVSENYTRAAVGGTGAVKCGGNYAASLRAQAEAIDHGCDQVVFLDALERRYIEELGGMNVFFVFDDGSLSTPPLGTILPGITRDSIIALAREAGTEVREEPYTLAQWRTDAASGKLKEAFACGTAAVISPIGKVCSAHGDFVINGGEAGPVAMGLRKQLVDIQYGRAPDTHGWIRNVG</sequence>
<keyword evidence="9 18" id="KW-0808">Transferase</keyword>
<evidence type="ECO:0000256" key="11">
    <source>
        <dbReference type="ARBA" id="ARBA00023304"/>
    </source>
</evidence>
<keyword evidence="21" id="KW-1185">Reference proteome</keyword>
<dbReference type="InterPro" id="IPR018300">
    <property type="entry name" value="Aminotrans_IV_CS"/>
</dbReference>
<evidence type="ECO:0000256" key="6">
    <source>
        <dbReference type="ARBA" id="ARBA00009320"/>
    </source>
</evidence>
<dbReference type="Pfam" id="PF01063">
    <property type="entry name" value="Aminotran_4"/>
    <property type="match status" value="1"/>
</dbReference>
<protein>
    <recommendedName>
        <fullName evidence="18">Branched-chain-amino-acid aminotransferase</fullName>
        <ecNumber evidence="18">2.6.1.42</ecNumber>
    </recommendedName>
</protein>
<comment type="function">
    <text evidence="2">Acts on leucine, isoleucine and valine.</text>
</comment>
<comment type="pathway">
    <text evidence="3 19">Amino-acid biosynthesis; L-isoleucine biosynthesis; L-isoleucine from 2-oxobutanoate: step 4/4.</text>
</comment>
<dbReference type="PIRSF" id="PIRSF006468">
    <property type="entry name" value="BCAT1"/>
    <property type="match status" value="1"/>
</dbReference>
<dbReference type="InterPro" id="IPR001544">
    <property type="entry name" value="Aminotrans_IV"/>
</dbReference>
<dbReference type="Proteomes" id="UP000542353">
    <property type="component" value="Unassembled WGS sequence"/>
</dbReference>